<dbReference type="Proteomes" id="UP001218218">
    <property type="component" value="Unassembled WGS sequence"/>
</dbReference>
<evidence type="ECO:0000313" key="4">
    <source>
        <dbReference type="Proteomes" id="UP001218218"/>
    </source>
</evidence>
<protein>
    <submittedName>
        <fullName evidence="3">Uncharacterized protein</fullName>
    </submittedName>
</protein>
<evidence type="ECO:0000256" key="2">
    <source>
        <dbReference type="SAM" id="SignalP"/>
    </source>
</evidence>
<name>A0AAD7AT59_9AGAR</name>
<feature type="region of interest" description="Disordered" evidence="1">
    <location>
        <begin position="175"/>
        <end position="195"/>
    </location>
</feature>
<comment type="caution">
    <text evidence="3">The sequence shown here is derived from an EMBL/GenBank/DDBJ whole genome shotgun (WGS) entry which is preliminary data.</text>
</comment>
<reference evidence="3" key="1">
    <citation type="submission" date="2023-03" db="EMBL/GenBank/DDBJ databases">
        <title>Massive genome expansion in bonnet fungi (Mycena s.s.) driven by repeated elements and novel gene families across ecological guilds.</title>
        <authorList>
            <consortium name="Lawrence Berkeley National Laboratory"/>
            <person name="Harder C.B."/>
            <person name="Miyauchi S."/>
            <person name="Viragh M."/>
            <person name="Kuo A."/>
            <person name="Thoen E."/>
            <person name="Andreopoulos B."/>
            <person name="Lu D."/>
            <person name="Skrede I."/>
            <person name="Drula E."/>
            <person name="Henrissat B."/>
            <person name="Morin E."/>
            <person name="Kohler A."/>
            <person name="Barry K."/>
            <person name="LaButti K."/>
            <person name="Morin E."/>
            <person name="Salamov A."/>
            <person name="Lipzen A."/>
            <person name="Mereny Z."/>
            <person name="Hegedus B."/>
            <person name="Baldrian P."/>
            <person name="Stursova M."/>
            <person name="Weitz H."/>
            <person name="Taylor A."/>
            <person name="Grigoriev I.V."/>
            <person name="Nagy L.G."/>
            <person name="Martin F."/>
            <person name="Kauserud H."/>
        </authorList>
    </citation>
    <scope>NUCLEOTIDE SEQUENCE</scope>
    <source>
        <strain evidence="3">CBHHK002</strain>
    </source>
</reference>
<dbReference type="EMBL" id="JARIHO010000001">
    <property type="protein sequence ID" value="KAJ7367505.1"/>
    <property type="molecule type" value="Genomic_DNA"/>
</dbReference>
<evidence type="ECO:0000256" key="1">
    <source>
        <dbReference type="SAM" id="MobiDB-lite"/>
    </source>
</evidence>
<accession>A0AAD7AT59</accession>
<feature type="chain" id="PRO_5041956527" evidence="2">
    <location>
        <begin position="19"/>
        <end position="204"/>
    </location>
</feature>
<feature type="signal peptide" evidence="2">
    <location>
        <begin position="1"/>
        <end position="18"/>
    </location>
</feature>
<keyword evidence="4" id="KW-1185">Reference proteome</keyword>
<proteinExistence type="predicted"/>
<sequence>MPNSLLTAILLLPETATGFYVFPRFYGADGNHRNGRRMHREGTAHHREYILIFPSTDIKADFEDALQDGFEFDASTTFFPPVPTLNTASGNLVFEPVESSEGQSWSSCDKFVISLVVVSGTYYRLHLDEIPRLNLTDAAAISLPLNEVFFILIVSLKPQVEVVGIPLRDRHTPGLRPSVRVTSPPAQMSTADSTATLVPHTIPS</sequence>
<evidence type="ECO:0000313" key="3">
    <source>
        <dbReference type="EMBL" id="KAJ7367505.1"/>
    </source>
</evidence>
<gene>
    <name evidence="3" type="ORF">DFH08DRAFT_1070403</name>
</gene>
<organism evidence="3 4">
    <name type="scientific">Mycena albidolilacea</name>
    <dbReference type="NCBI Taxonomy" id="1033008"/>
    <lineage>
        <taxon>Eukaryota</taxon>
        <taxon>Fungi</taxon>
        <taxon>Dikarya</taxon>
        <taxon>Basidiomycota</taxon>
        <taxon>Agaricomycotina</taxon>
        <taxon>Agaricomycetes</taxon>
        <taxon>Agaricomycetidae</taxon>
        <taxon>Agaricales</taxon>
        <taxon>Marasmiineae</taxon>
        <taxon>Mycenaceae</taxon>
        <taxon>Mycena</taxon>
    </lineage>
</organism>
<feature type="compositionally biased region" description="Polar residues" evidence="1">
    <location>
        <begin position="180"/>
        <end position="195"/>
    </location>
</feature>
<dbReference type="AlphaFoldDB" id="A0AAD7AT59"/>
<keyword evidence="2" id="KW-0732">Signal</keyword>